<gene>
    <name evidence="2" type="ORF">I5M27_08860</name>
</gene>
<feature type="chain" id="PRO_5046384593" description="Carboxypeptidase-like regulatory domain-containing protein" evidence="1">
    <location>
        <begin position="23"/>
        <end position="220"/>
    </location>
</feature>
<reference evidence="2 3" key="1">
    <citation type="submission" date="2020-12" db="EMBL/GenBank/DDBJ databases">
        <title>Bacterial novel species Adhaeribacter sp. BT258 isolated from soil.</title>
        <authorList>
            <person name="Jung H.-Y."/>
        </authorList>
    </citation>
    <scope>NUCLEOTIDE SEQUENCE [LARGE SCALE GENOMIC DNA]</scope>
    <source>
        <strain evidence="2 3">BT258</strain>
    </source>
</reference>
<protein>
    <recommendedName>
        <fullName evidence="4">Carboxypeptidase-like regulatory domain-containing protein</fullName>
    </recommendedName>
</protein>
<evidence type="ECO:0000313" key="3">
    <source>
        <dbReference type="Proteomes" id="UP000644147"/>
    </source>
</evidence>
<evidence type="ECO:0000313" key="2">
    <source>
        <dbReference type="EMBL" id="MBK0403094.1"/>
    </source>
</evidence>
<dbReference type="RefSeq" id="WP_200505831.1">
    <property type="nucleotide sequence ID" value="NZ_JAEHFX010000003.1"/>
</dbReference>
<dbReference type="Proteomes" id="UP000644147">
    <property type="component" value="Unassembled WGS sequence"/>
</dbReference>
<feature type="signal peptide" evidence="1">
    <location>
        <begin position="1"/>
        <end position="22"/>
    </location>
</feature>
<organism evidence="2 3">
    <name type="scientific">Adhaeribacter terrigena</name>
    <dbReference type="NCBI Taxonomy" id="2793070"/>
    <lineage>
        <taxon>Bacteria</taxon>
        <taxon>Pseudomonadati</taxon>
        <taxon>Bacteroidota</taxon>
        <taxon>Cytophagia</taxon>
        <taxon>Cytophagales</taxon>
        <taxon>Hymenobacteraceae</taxon>
        <taxon>Adhaeribacter</taxon>
    </lineage>
</organism>
<sequence length="220" mass="24957">MKNKTYKILLLFLILSIEFSNAQTLIVGRVLNKNTQKPIGDATIFSEKTKQEIKPNIMGFFQIPNDTSDYIIIKALGYLDEKLKVPIGNFQIHLDENITPDYKGGLTEFYKNFTLNIHYPARALSSKIQRKVFVQFELDSVNGIQNINIINDPENIFGPEIIKVLLSSQKNWVLKSKNSLIVLPVSFHIKGKKTGTNESQIPIPKGILLGEMFVTASIRY</sequence>
<proteinExistence type="predicted"/>
<keyword evidence="3" id="KW-1185">Reference proteome</keyword>
<dbReference type="EMBL" id="JAEHFX010000003">
    <property type="protein sequence ID" value="MBK0403094.1"/>
    <property type="molecule type" value="Genomic_DNA"/>
</dbReference>
<evidence type="ECO:0000256" key="1">
    <source>
        <dbReference type="SAM" id="SignalP"/>
    </source>
</evidence>
<comment type="caution">
    <text evidence="2">The sequence shown here is derived from an EMBL/GenBank/DDBJ whole genome shotgun (WGS) entry which is preliminary data.</text>
</comment>
<dbReference type="Gene3D" id="3.30.2420.10">
    <property type="entry name" value="TonB"/>
    <property type="match status" value="1"/>
</dbReference>
<accession>A0ABS1C189</accession>
<name>A0ABS1C189_9BACT</name>
<evidence type="ECO:0008006" key="4">
    <source>
        <dbReference type="Google" id="ProtNLM"/>
    </source>
</evidence>
<keyword evidence="1" id="KW-0732">Signal</keyword>